<evidence type="ECO:0000313" key="4">
    <source>
        <dbReference type="Proteomes" id="UP000574717"/>
    </source>
</evidence>
<protein>
    <recommendedName>
        <fullName evidence="2">TadE-like domain-containing protein</fullName>
    </recommendedName>
</protein>
<feature type="transmembrane region" description="Helical" evidence="1">
    <location>
        <begin position="69"/>
        <end position="90"/>
    </location>
</feature>
<comment type="caution">
    <text evidence="3">The sequence shown here is derived from an EMBL/GenBank/DDBJ whole genome shotgun (WGS) entry which is preliminary data.</text>
</comment>
<dbReference type="AlphaFoldDB" id="A0A6V8NF78"/>
<keyword evidence="1" id="KW-0812">Transmembrane</keyword>
<keyword evidence="1" id="KW-1133">Transmembrane helix</keyword>
<gene>
    <name evidence="3" type="ORF">HKBW3S03_00338</name>
</gene>
<dbReference type="Pfam" id="PF07811">
    <property type="entry name" value="TadE"/>
    <property type="match status" value="1"/>
</dbReference>
<dbReference type="EMBL" id="BLRU01000016">
    <property type="protein sequence ID" value="GFP18833.1"/>
    <property type="molecule type" value="Genomic_DNA"/>
</dbReference>
<evidence type="ECO:0000256" key="1">
    <source>
        <dbReference type="SAM" id="Phobius"/>
    </source>
</evidence>
<dbReference type="Proteomes" id="UP000574717">
    <property type="component" value="Unassembled WGS sequence"/>
</dbReference>
<feature type="domain" description="TadE-like" evidence="2">
    <location>
        <begin position="63"/>
        <end position="105"/>
    </location>
</feature>
<sequence>MIPGSGSFSRESGGLGEFPCATFGYCNMAKVSSQTTSDLFLARIHSSDMTWTRFRNSLKSEKGSNAVEFALLLPVLVMLIFGIFEFGLAYNNYLTITHAAREGARIASVDLNNPDLESIIIERAYPVPLTEDNIDISTPEGTDIGDPVWVVITYTVSINIPLAGSWNIPLTSRAIMRLENYEE</sequence>
<name>A0A6V8NF78_9ACTN</name>
<evidence type="ECO:0000259" key="2">
    <source>
        <dbReference type="Pfam" id="PF07811"/>
    </source>
</evidence>
<proteinExistence type="predicted"/>
<organism evidence="3 4">
    <name type="scientific">Candidatus Hakubella thermalkaliphila</name>
    <dbReference type="NCBI Taxonomy" id="2754717"/>
    <lineage>
        <taxon>Bacteria</taxon>
        <taxon>Bacillati</taxon>
        <taxon>Actinomycetota</taxon>
        <taxon>Actinomycetota incertae sedis</taxon>
        <taxon>Candidatus Hakubellales</taxon>
        <taxon>Candidatus Hakubellaceae</taxon>
        <taxon>Candidatus Hakubella</taxon>
    </lineage>
</organism>
<evidence type="ECO:0000313" key="3">
    <source>
        <dbReference type="EMBL" id="GFP18833.1"/>
    </source>
</evidence>
<reference evidence="3 4" key="1">
    <citation type="journal article" date="2020" name="Front. Microbiol.">
        <title>Single-cell genomics of novel Actinobacteria with the Wood-Ljungdahl pathway discovered in a serpentinizing system.</title>
        <authorList>
            <person name="Merino N."/>
            <person name="Kawai M."/>
            <person name="Boyd E.S."/>
            <person name="Colman D.R."/>
            <person name="McGlynn S.E."/>
            <person name="Nealson K.H."/>
            <person name="Kurokawa K."/>
            <person name="Hongoh Y."/>
        </authorList>
    </citation>
    <scope>NUCLEOTIDE SEQUENCE [LARGE SCALE GENOMIC DNA]</scope>
    <source>
        <strain evidence="3 4">S03</strain>
    </source>
</reference>
<keyword evidence="1" id="KW-0472">Membrane</keyword>
<accession>A0A6V8NF78</accession>
<dbReference type="InterPro" id="IPR012495">
    <property type="entry name" value="TadE-like_dom"/>
</dbReference>
<dbReference type="RefSeq" id="WP_258188931.1">
    <property type="nucleotide sequence ID" value="NZ_BLRU01000016.1"/>
</dbReference>